<sequence>MIFSSLGILRLSSASSSPKSQNCPSLSFWLSLPFLLFKVKDLNASFISDASNSRVQYAYSALHSLHCQLPNILFCEQGRGQNFESWERDVEGNFAITSRFSPLSATRSETPYLIPASFSIQLKRDKLDKALKNNRRLLNTEKIIFKTDNNQDETYVLVSVEPEGFVAIPHVAERQLIVYNIVCDELLFGIPHKAWWVVLLALLCLGIAFMIPSFLPSYLLPKNQSSRTDDHDVSRSLLDVLPSKTK</sequence>
<dbReference type="Proteomes" id="UP000828941">
    <property type="component" value="Chromosome 10"/>
</dbReference>
<evidence type="ECO:0000313" key="2">
    <source>
        <dbReference type="Proteomes" id="UP000828941"/>
    </source>
</evidence>
<name>A0ACB9LWG0_BAUVA</name>
<gene>
    <name evidence="1" type="ORF">L6164_024089</name>
</gene>
<proteinExistence type="predicted"/>
<accession>A0ACB9LWG0</accession>
<evidence type="ECO:0000313" key="1">
    <source>
        <dbReference type="EMBL" id="KAI4316072.1"/>
    </source>
</evidence>
<dbReference type="EMBL" id="CM039435">
    <property type="protein sequence ID" value="KAI4316072.1"/>
    <property type="molecule type" value="Genomic_DNA"/>
</dbReference>
<organism evidence="1 2">
    <name type="scientific">Bauhinia variegata</name>
    <name type="common">Purple orchid tree</name>
    <name type="synonym">Phanera variegata</name>
    <dbReference type="NCBI Taxonomy" id="167791"/>
    <lineage>
        <taxon>Eukaryota</taxon>
        <taxon>Viridiplantae</taxon>
        <taxon>Streptophyta</taxon>
        <taxon>Embryophyta</taxon>
        <taxon>Tracheophyta</taxon>
        <taxon>Spermatophyta</taxon>
        <taxon>Magnoliopsida</taxon>
        <taxon>eudicotyledons</taxon>
        <taxon>Gunneridae</taxon>
        <taxon>Pentapetalae</taxon>
        <taxon>rosids</taxon>
        <taxon>fabids</taxon>
        <taxon>Fabales</taxon>
        <taxon>Fabaceae</taxon>
        <taxon>Cercidoideae</taxon>
        <taxon>Cercideae</taxon>
        <taxon>Bauhiniinae</taxon>
        <taxon>Bauhinia</taxon>
    </lineage>
</organism>
<reference evidence="1 2" key="1">
    <citation type="journal article" date="2022" name="DNA Res.">
        <title>Chromosomal-level genome assembly of the orchid tree Bauhinia variegata (Leguminosae; Cercidoideae) supports the allotetraploid origin hypothesis of Bauhinia.</title>
        <authorList>
            <person name="Zhong Y."/>
            <person name="Chen Y."/>
            <person name="Zheng D."/>
            <person name="Pang J."/>
            <person name="Liu Y."/>
            <person name="Luo S."/>
            <person name="Meng S."/>
            <person name="Qian L."/>
            <person name="Wei D."/>
            <person name="Dai S."/>
            <person name="Zhou R."/>
        </authorList>
    </citation>
    <scope>NUCLEOTIDE SEQUENCE [LARGE SCALE GENOMIC DNA]</scope>
    <source>
        <strain evidence="1">BV-YZ2020</strain>
    </source>
</reference>
<protein>
    <submittedName>
        <fullName evidence="1">Uncharacterized protein</fullName>
    </submittedName>
</protein>
<comment type="caution">
    <text evidence="1">The sequence shown here is derived from an EMBL/GenBank/DDBJ whole genome shotgun (WGS) entry which is preliminary data.</text>
</comment>
<keyword evidence="2" id="KW-1185">Reference proteome</keyword>